<dbReference type="RefSeq" id="WP_338749461.1">
    <property type="nucleotide sequence ID" value="NZ_CP147404.1"/>
</dbReference>
<evidence type="ECO:0000313" key="2">
    <source>
        <dbReference type="Proteomes" id="UP001387364"/>
    </source>
</evidence>
<dbReference type="EMBL" id="CP147404">
    <property type="protein sequence ID" value="WXB91706.1"/>
    <property type="molecule type" value="Genomic_DNA"/>
</dbReference>
<organism evidence="1 2">
    <name type="scientific">Bacillus kandeliae</name>
    <dbReference type="NCBI Taxonomy" id="3129297"/>
    <lineage>
        <taxon>Bacteria</taxon>
        <taxon>Bacillati</taxon>
        <taxon>Bacillota</taxon>
        <taxon>Bacilli</taxon>
        <taxon>Bacillales</taxon>
        <taxon>Bacillaceae</taxon>
        <taxon>Bacillus</taxon>
    </lineage>
</organism>
<proteinExistence type="predicted"/>
<gene>
    <name evidence="1" type="ORF">WDJ61_10510</name>
</gene>
<evidence type="ECO:0008006" key="3">
    <source>
        <dbReference type="Google" id="ProtNLM"/>
    </source>
</evidence>
<keyword evidence="2" id="KW-1185">Reference proteome</keyword>
<sequence>MFTMFMLLLLVFILIGISYRYWPVSVEKIQLDEVESYPIIDVRDYQEANQVPVQEAIQMPCGYIPRYAADLNEKIVYIAAGNTVERNFAVRLLKRFGIEVKGCICMKSSC</sequence>
<name>A0ABZ2N1X1_9BACI</name>
<dbReference type="InterPro" id="IPR036873">
    <property type="entry name" value="Rhodanese-like_dom_sf"/>
</dbReference>
<accession>A0ABZ2N1X1</accession>
<dbReference type="SUPFAM" id="SSF52821">
    <property type="entry name" value="Rhodanese/Cell cycle control phosphatase"/>
    <property type="match status" value="1"/>
</dbReference>
<reference evidence="1 2" key="1">
    <citation type="submission" date="2024-02" db="EMBL/GenBank/DDBJ databases">
        <title>Seven novel Bacillus-like species.</title>
        <authorList>
            <person name="Liu G."/>
        </authorList>
    </citation>
    <scope>NUCLEOTIDE SEQUENCE [LARGE SCALE GENOMIC DNA]</scope>
    <source>
        <strain evidence="1 2">FJAT-52991</strain>
    </source>
</reference>
<evidence type="ECO:0000313" key="1">
    <source>
        <dbReference type="EMBL" id="WXB91706.1"/>
    </source>
</evidence>
<dbReference type="Proteomes" id="UP001387364">
    <property type="component" value="Chromosome"/>
</dbReference>
<protein>
    <recommendedName>
        <fullName evidence="3">Rhodanese domain-containing protein</fullName>
    </recommendedName>
</protein>